<dbReference type="AlphaFoldDB" id="A0A382GQW4"/>
<gene>
    <name evidence="2" type="ORF">METZ01_LOCUS230342</name>
</gene>
<keyword evidence="1" id="KW-0812">Transmembrane</keyword>
<keyword evidence="1" id="KW-0472">Membrane</keyword>
<protein>
    <submittedName>
        <fullName evidence="2">Uncharacterized protein</fullName>
    </submittedName>
</protein>
<reference evidence="2" key="1">
    <citation type="submission" date="2018-05" db="EMBL/GenBank/DDBJ databases">
        <authorList>
            <person name="Lanie J.A."/>
            <person name="Ng W.-L."/>
            <person name="Kazmierczak K.M."/>
            <person name="Andrzejewski T.M."/>
            <person name="Davidsen T.M."/>
            <person name="Wayne K.J."/>
            <person name="Tettelin H."/>
            <person name="Glass J.I."/>
            <person name="Rusch D."/>
            <person name="Podicherti R."/>
            <person name="Tsui H.-C.T."/>
            <person name="Winkler M.E."/>
        </authorList>
    </citation>
    <scope>NUCLEOTIDE SEQUENCE</scope>
</reference>
<organism evidence="2">
    <name type="scientific">marine metagenome</name>
    <dbReference type="NCBI Taxonomy" id="408172"/>
    <lineage>
        <taxon>unclassified sequences</taxon>
        <taxon>metagenomes</taxon>
        <taxon>ecological metagenomes</taxon>
    </lineage>
</organism>
<proteinExistence type="predicted"/>
<dbReference type="EMBL" id="UINC01056906">
    <property type="protein sequence ID" value="SVB77488.1"/>
    <property type="molecule type" value="Genomic_DNA"/>
</dbReference>
<name>A0A382GQW4_9ZZZZ</name>
<accession>A0A382GQW4</accession>
<feature type="transmembrane region" description="Helical" evidence="1">
    <location>
        <begin position="6"/>
        <end position="22"/>
    </location>
</feature>
<sequence>MEFLGYAVITVVGFLLVLLTRRRRQDNEQAGDGTSTKSSILPYLIPPLITGGPMLLAIPASLYALKDPGVPASLGHMAFAGGVGLVIGLVLMFVVLLRQGREIVRLSALVENLAASE</sequence>
<evidence type="ECO:0000313" key="2">
    <source>
        <dbReference type="EMBL" id="SVB77488.1"/>
    </source>
</evidence>
<keyword evidence="1" id="KW-1133">Transmembrane helix</keyword>
<evidence type="ECO:0000256" key="1">
    <source>
        <dbReference type="SAM" id="Phobius"/>
    </source>
</evidence>
<feature type="transmembrane region" description="Helical" evidence="1">
    <location>
        <begin position="77"/>
        <end position="97"/>
    </location>
</feature>
<feature type="transmembrane region" description="Helical" evidence="1">
    <location>
        <begin position="43"/>
        <end position="65"/>
    </location>
</feature>